<dbReference type="EMBL" id="HACG01004205">
    <property type="protein sequence ID" value="CEK51070.1"/>
    <property type="molecule type" value="Transcribed_RNA"/>
</dbReference>
<name>A0A0B6Y6F0_9EUPU</name>
<dbReference type="AlphaFoldDB" id="A0A0B6Y6F0"/>
<protein>
    <submittedName>
        <fullName evidence="1">Uncharacterized protein</fullName>
    </submittedName>
</protein>
<feature type="non-terminal residue" evidence="1">
    <location>
        <position position="1"/>
    </location>
</feature>
<feature type="non-terminal residue" evidence="1">
    <location>
        <position position="105"/>
    </location>
</feature>
<organism evidence="1">
    <name type="scientific">Arion vulgaris</name>
    <dbReference type="NCBI Taxonomy" id="1028688"/>
    <lineage>
        <taxon>Eukaryota</taxon>
        <taxon>Metazoa</taxon>
        <taxon>Spiralia</taxon>
        <taxon>Lophotrochozoa</taxon>
        <taxon>Mollusca</taxon>
        <taxon>Gastropoda</taxon>
        <taxon>Heterobranchia</taxon>
        <taxon>Euthyneura</taxon>
        <taxon>Panpulmonata</taxon>
        <taxon>Eupulmonata</taxon>
        <taxon>Stylommatophora</taxon>
        <taxon>Helicina</taxon>
        <taxon>Arionoidea</taxon>
        <taxon>Arionidae</taxon>
        <taxon>Arion</taxon>
    </lineage>
</organism>
<evidence type="ECO:0000313" key="1">
    <source>
        <dbReference type="EMBL" id="CEK51070.1"/>
    </source>
</evidence>
<sequence>SSHQHGDADCQNSLQTNMCPQQTLPVGANTGLQHGNINVGGLIGHGNFAGGHLGNGPLGSAGTNQPSIIYTINDQGQLVPLQSPMNQIQQTPSGLEFMTSHGGNF</sequence>
<accession>A0A0B6Y6F0</accession>
<reference evidence="1" key="1">
    <citation type="submission" date="2014-12" db="EMBL/GenBank/DDBJ databases">
        <title>Insight into the proteome of Arion vulgaris.</title>
        <authorList>
            <person name="Aradska J."/>
            <person name="Bulat T."/>
            <person name="Smidak R."/>
            <person name="Sarate P."/>
            <person name="Gangsoo J."/>
            <person name="Sialana F."/>
            <person name="Bilban M."/>
            <person name="Lubec G."/>
        </authorList>
    </citation>
    <scope>NUCLEOTIDE SEQUENCE</scope>
    <source>
        <tissue evidence="1">Skin</tissue>
    </source>
</reference>
<gene>
    <name evidence="1" type="primary">ORF12399</name>
</gene>
<proteinExistence type="predicted"/>